<evidence type="ECO:0000256" key="10">
    <source>
        <dbReference type="ARBA" id="ARBA00023303"/>
    </source>
</evidence>
<keyword evidence="6" id="KW-0915">Sodium</keyword>
<keyword evidence="4 11" id="KW-0812">Transmembrane</keyword>
<dbReference type="OrthoDB" id="8065060at2759"/>
<evidence type="ECO:0000313" key="14">
    <source>
        <dbReference type="Proteomes" id="UP000549394"/>
    </source>
</evidence>
<evidence type="ECO:0000256" key="9">
    <source>
        <dbReference type="ARBA" id="ARBA00023201"/>
    </source>
</evidence>
<keyword evidence="2 11" id="KW-0813">Transport</keyword>
<evidence type="ECO:0000256" key="1">
    <source>
        <dbReference type="ARBA" id="ARBA00004141"/>
    </source>
</evidence>
<comment type="caution">
    <text evidence="13">The sequence shown here is derived from an EMBL/GenBank/DDBJ whole genome shotgun (WGS) entry which is preliminary data.</text>
</comment>
<protein>
    <submittedName>
        <fullName evidence="13">Uncharacterized protein</fullName>
    </submittedName>
</protein>
<organism evidence="13 14">
    <name type="scientific">Dimorphilus gyrociliatus</name>
    <dbReference type="NCBI Taxonomy" id="2664684"/>
    <lineage>
        <taxon>Eukaryota</taxon>
        <taxon>Metazoa</taxon>
        <taxon>Spiralia</taxon>
        <taxon>Lophotrochozoa</taxon>
        <taxon>Annelida</taxon>
        <taxon>Polychaeta</taxon>
        <taxon>Polychaeta incertae sedis</taxon>
        <taxon>Dinophilidae</taxon>
        <taxon>Dimorphilus</taxon>
    </lineage>
</organism>
<evidence type="ECO:0000256" key="11">
    <source>
        <dbReference type="RuleBase" id="RU000679"/>
    </source>
</evidence>
<accession>A0A7I8V565</accession>
<dbReference type="GO" id="GO:0016020">
    <property type="term" value="C:membrane"/>
    <property type="evidence" value="ECO:0007669"/>
    <property type="project" value="UniProtKB-SubCell"/>
</dbReference>
<dbReference type="GO" id="GO:0005272">
    <property type="term" value="F:sodium channel activity"/>
    <property type="evidence" value="ECO:0007669"/>
    <property type="project" value="UniProtKB-KW"/>
</dbReference>
<keyword evidence="7 11" id="KW-0406">Ion transport</keyword>
<name>A0A7I8V565_9ANNE</name>
<evidence type="ECO:0000256" key="5">
    <source>
        <dbReference type="ARBA" id="ARBA00022989"/>
    </source>
</evidence>
<proteinExistence type="inferred from homology"/>
<evidence type="ECO:0000313" key="13">
    <source>
        <dbReference type="EMBL" id="CAD5111298.1"/>
    </source>
</evidence>
<dbReference type="Proteomes" id="UP000549394">
    <property type="component" value="Unassembled WGS sequence"/>
</dbReference>
<dbReference type="Gene3D" id="1.10.287.770">
    <property type="entry name" value="YojJ-like"/>
    <property type="match status" value="1"/>
</dbReference>
<keyword evidence="5 12" id="KW-1133">Transmembrane helix</keyword>
<comment type="similarity">
    <text evidence="11">Belongs to the amiloride-sensitive sodium channel (TC 1.A.6) family.</text>
</comment>
<dbReference type="AlphaFoldDB" id="A0A7I8V565"/>
<keyword evidence="14" id="KW-1185">Reference proteome</keyword>
<evidence type="ECO:0000256" key="6">
    <source>
        <dbReference type="ARBA" id="ARBA00023053"/>
    </source>
</evidence>
<dbReference type="InterPro" id="IPR001873">
    <property type="entry name" value="ENaC"/>
</dbReference>
<gene>
    <name evidence="13" type="ORF">DGYR_LOCUS613</name>
</gene>
<dbReference type="Pfam" id="PF00858">
    <property type="entry name" value="ASC"/>
    <property type="match status" value="1"/>
</dbReference>
<keyword evidence="3 11" id="KW-0894">Sodium channel</keyword>
<feature type="transmembrane region" description="Helical" evidence="12">
    <location>
        <begin position="63"/>
        <end position="87"/>
    </location>
</feature>
<dbReference type="PRINTS" id="PR01078">
    <property type="entry name" value="AMINACHANNEL"/>
</dbReference>
<evidence type="ECO:0000256" key="2">
    <source>
        <dbReference type="ARBA" id="ARBA00022448"/>
    </source>
</evidence>
<dbReference type="EMBL" id="CAJFCJ010000001">
    <property type="protein sequence ID" value="CAD5111298.1"/>
    <property type="molecule type" value="Genomic_DNA"/>
</dbReference>
<reference evidence="13 14" key="1">
    <citation type="submission" date="2020-08" db="EMBL/GenBank/DDBJ databases">
        <authorList>
            <person name="Hejnol A."/>
        </authorList>
    </citation>
    <scope>NUCLEOTIDE SEQUENCE [LARGE SCALE GENOMIC DNA]</scope>
</reference>
<keyword evidence="8 12" id="KW-0472">Membrane</keyword>
<comment type="subcellular location">
    <subcellularLocation>
        <location evidence="1">Membrane</location>
        <topology evidence="1">Multi-pass membrane protein</topology>
    </subcellularLocation>
</comment>
<keyword evidence="10 11" id="KW-0407">Ion channel</keyword>
<sequence length="105" mass="11827">MTSMNKFSDNFLNSLAEQYNSTAQIVEDNFVLVHIYFSAMIRSDTIEKAAYNWLALLSDVGGAFGLALGATILTIFELIDGLVIILIRYCDNFKRKGKVEIVHHH</sequence>
<keyword evidence="9 11" id="KW-0739">Sodium transport</keyword>
<evidence type="ECO:0000256" key="12">
    <source>
        <dbReference type="SAM" id="Phobius"/>
    </source>
</evidence>
<evidence type="ECO:0000256" key="8">
    <source>
        <dbReference type="ARBA" id="ARBA00023136"/>
    </source>
</evidence>
<evidence type="ECO:0000256" key="4">
    <source>
        <dbReference type="ARBA" id="ARBA00022692"/>
    </source>
</evidence>
<evidence type="ECO:0000256" key="7">
    <source>
        <dbReference type="ARBA" id="ARBA00023065"/>
    </source>
</evidence>
<evidence type="ECO:0000256" key="3">
    <source>
        <dbReference type="ARBA" id="ARBA00022461"/>
    </source>
</evidence>